<proteinExistence type="inferred from homology"/>
<evidence type="ECO:0000313" key="8">
    <source>
        <dbReference type="Proteomes" id="UP000569018"/>
    </source>
</evidence>
<dbReference type="EMBL" id="BLRZ01000128">
    <property type="protein sequence ID" value="GFP30948.1"/>
    <property type="molecule type" value="Genomic_DNA"/>
</dbReference>
<dbReference type="EMBL" id="BLSC01000018">
    <property type="protein sequence ID" value="GFP36732.1"/>
    <property type="molecule type" value="Genomic_DNA"/>
</dbReference>
<dbReference type="GO" id="GO:0019941">
    <property type="term" value="P:modification-dependent protein catabolic process"/>
    <property type="evidence" value="ECO:0007669"/>
    <property type="project" value="InterPro"/>
</dbReference>
<dbReference type="PIRSF" id="PIRSF018077">
    <property type="entry name" value="UCP018077"/>
    <property type="match status" value="1"/>
</dbReference>
<organism evidence="5 7">
    <name type="scientific">Candidatus Hakubella thermalkaliphila</name>
    <dbReference type="NCBI Taxonomy" id="2754717"/>
    <lineage>
        <taxon>Bacteria</taxon>
        <taxon>Bacillati</taxon>
        <taxon>Actinomycetota</taxon>
        <taxon>Actinomycetota incertae sedis</taxon>
        <taxon>Candidatus Hakubellales</taxon>
        <taxon>Candidatus Hakubellaceae</taxon>
        <taxon>Candidatus Hakubella</taxon>
    </lineage>
</organism>
<dbReference type="NCBIfam" id="TIGR03688">
    <property type="entry name" value="depupylase_Dop"/>
    <property type="match status" value="1"/>
</dbReference>
<evidence type="ECO:0000313" key="7">
    <source>
        <dbReference type="Proteomes" id="UP000561271"/>
    </source>
</evidence>
<dbReference type="GO" id="GO:0005524">
    <property type="term" value="F:ATP binding"/>
    <property type="evidence" value="ECO:0007669"/>
    <property type="project" value="TreeGrafter"/>
</dbReference>
<dbReference type="Proteomes" id="UP000588083">
    <property type="component" value="Unassembled WGS sequence"/>
</dbReference>
<dbReference type="GO" id="GO:0016811">
    <property type="term" value="F:hydrolase activity, acting on carbon-nitrogen (but not peptide) bonds, in linear amides"/>
    <property type="evidence" value="ECO:0007669"/>
    <property type="project" value="InterPro"/>
</dbReference>
<feature type="active site" description="Proton acceptor" evidence="2">
    <location>
        <position position="99"/>
    </location>
</feature>
<dbReference type="GO" id="GO:0008233">
    <property type="term" value="F:peptidase activity"/>
    <property type="evidence" value="ECO:0007669"/>
    <property type="project" value="InterPro"/>
</dbReference>
<evidence type="ECO:0000313" key="6">
    <source>
        <dbReference type="EMBL" id="GFP39615.1"/>
    </source>
</evidence>
<dbReference type="InterPro" id="IPR004347">
    <property type="entry name" value="Pup_ligase/deamidase"/>
</dbReference>
<keyword evidence="5" id="KW-0378">Hydrolase</keyword>
<protein>
    <submittedName>
        <fullName evidence="5">Pup amidohydrolase</fullName>
    </submittedName>
</protein>
<dbReference type="EMBL" id="BLSD01000069">
    <property type="protein sequence ID" value="GFP39615.1"/>
    <property type="molecule type" value="Genomic_DNA"/>
</dbReference>
<keyword evidence="9" id="KW-1185">Reference proteome</keyword>
<dbReference type="AlphaFoldDB" id="A0A6V8PVS5"/>
<comment type="caution">
    <text evidence="5">The sequence shown here is derived from an EMBL/GenBank/DDBJ whole genome shotgun (WGS) entry which is preliminary data.</text>
</comment>
<name>A0A6V8PVS5_9ACTN</name>
<evidence type="ECO:0000256" key="2">
    <source>
        <dbReference type="PIRSR" id="PIRSR018077-1"/>
    </source>
</evidence>
<reference evidence="7 8" key="1">
    <citation type="journal article" date="2020" name="Front. Microbiol.">
        <title>Single-cell genomics of novel Actinobacteria with the Wood-Ljungdahl pathway discovered in a serpentinizing system.</title>
        <authorList>
            <person name="Merino N."/>
            <person name="Kawai M."/>
            <person name="Boyd E.S."/>
            <person name="Colman D.R."/>
            <person name="McGlynn S.E."/>
            <person name="Nealson K.H."/>
            <person name="Kurokawa K."/>
            <person name="Hongoh Y."/>
        </authorList>
    </citation>
    <scope>NUCLEOTIDE SEQUENCE [LARGE SCALE GENOMIC DNA]</scope>
    <source>
        <strain evidence="4 9">S34</strain>
        <strain evidence="5 7">S44</strain>
        <strain evidence="6 8">S47</strain>
    </source>
</reference>
<dbReference type="PANTHER" id="PTHR42307:SF2">
    <property type="entry name" value="PUP DEAMIDASE_DEPUPYLASE"/>
    <property type="match status" value="1"/>
</dbReference>
<dbReference type="Proteomes" id="UP000561271">
    <property type="component" value="Unassembled WGS sequence"/>
</dbReference>
<feature type="region of interest" description="Disordered" evidence="3">
    <location>
        <begin position="58"/>
        <end position="78"/>
    </location>
</feature>
<dbReference type="GO" id="GO:0070490">
    <property type="term" value="P:protein pupylation"/>
    <property type="evidence" value="ECO:0007669"/>
    <property type="project" value="TreeGrafter"/>
</dbReference>
<accession>A0A6V8PVS5</accession>
<evidence type="ECO:0000256" key="3">
    <source>
        <dbReference type="SAM" id="MobiDB-lite"/>
    </source>
</evidence>
<dbReference type="InterPro" id="IPR022366">
    <property type="entry name" value="Pup_deamidase"/>
</dbReference>
<dbReference type="Pfam" id="PF03136">
    <property type="entry name" value="Pup_ligase"/>
    <property type="match status" value="1"/>
</dbReference>
<sequence length="503" mass="58194">MVLYQYRVDMAIVKVMGIETEYGITIRDGIGFDPIIGCSLLINSYQVLETGKVKWDYEEEDPTRDARESVPPRKLREQPGETTQFINRILTNGARYYVDHAHPEYSSPECTNPRDLVIYDKAGERILDLSRQKAEIIRGRGERIIVYKNNTDSKGNSYGCHENYLLDRKTPFPSIIRDLMPFLVTRQIYTGAGKVGAENGAEPVSYQISQRSDFVEKEVGLETMLQRPIINTRDEPHADAEKYRRLHVIVGDSNMSEYTTYLKVGTTALVLEMIEDNFIHQDFSLRSPVQAIREISHDPSLKRKLRLEDGRQATAIEIQRQYLELALGYLDRRDPDPLVKDVLAKWAYVLEKLEEEPRQLKQEIDWVIKRELIEAYMARHHLFWEDPRISLIDLQYHDVRPSKGLYYLLEEEEKVERIVSDDEIEEAMVNPPCDTRAYFRGRCLQKYAHNISAVNWDSMIFDLDHGPLKKVMMMEPTKGTETDVGRIIDSSPTAADLLEALQS</sequence>
<dbReference type="Proteomes" id="UP000569018">
    <property type="component" value="Unassembled WGS sequence"/>
</dbReference>
<evidence type="ECO:0000313" key="9">
    <source>
        <dbReference type="Proteomes" id="UP000588083"/>
    </source>
</evidence>
<dbReference type="GO" id="GO:0010498">
    <property type="term" value="P:proteasomal protein catabolic process"/>
    <property type="evidence" value="ECO:0007669"/>
    <property type="project" value="InterPro"/>
</dbReference>
<dbReference type="PANTHER" id="PTHR42307">
    <property type="entry name" value="PUP DEAMIDASE/DEPUPYLASE"/>
    <property type="match status" value="1"/>
</dbReference>
<comment type="similarity">
    <text evidence="1">Belongs to the Pup ligase/Pup deamidase family. Pup deamidase subfamily.</text>
</comment>
<evidence type="ECO:0000313" key="5">
    <source>
        <dbReference type="EMBL" id="GFP36732.1"/>
    </source>
</evidence>
<gene>
    <name evidence="4" type="ORF">HKBW3S34_01867</name>
    <name evidence="5" type="ORF">HKBW3S44_00413</name>
    <name evidence="6" type="ORF">HKBW3S47_01313</name>
</gene>
<feature type="compositionally biased region" description="Basic and acidic residues" evidence="3">
    <location>
        <begin position="63"/>
        <end position="78"/>
    </location>
</feature>
<evidence type="ECO:0000313" key="4">
    <source>
        <dbReference type="EMBL" id="GFP30948.1"/>
    </source>
</evidence>
<evidence type="ECO:0000256" key="1">
    <source>
        <dbReference type="ARBA" id="ARBA00009114"/>
    </source>
</evidence>